<name>A0A5C6LP18_9BACT</name>
<reference evidence="7 8" key="1">
    <citation type="submission" date="2019-08" db="EMBL/GenBank/DDBJ databases">
        <title>Whole genome sequencing of chitin degrading bacteria Chitinophaga pinensis YS16.</title>
        <authorList>
            <person name="Singh R.P."/>
            <person name="Manchanda G."/>
            <person name="Maurya I.K."/>
            <person name="Joshi N.K."/>
            <person name="Srivastava A.K."/>
        </authorList>
    </citation>
    <scope>NUCLEOTIDE SEQUENCE [LARGE SCALE GENOMIC DNA]</scope>
    <source>
        <strain evidence="7 8">YS-16</strain>
    </source>
</reference>
<dbReference type="PANTHER" id="PTHR42852">
    <property type="entry name" value="THIOL:DISULFIDE INTERCHANGE PROTEIN DSBE"/>
    <property type="match status" value="1"/>
</dbReference>
<evidence type="ECO:0000256" key="3">
    <source>
        <dbReference type="ARBA" id="ARBA00023157"/>
    </source>
</evidence>
<dbReference type="Pfam" id="PF08534">
    <property type="entry name" value="Redoxin"/>
    <property type="match status" value="1"/>
</dbReference>
<comment type="subcellular location">
    <subcellularLocation>
        <location evidence="1">Cell envelope</location>
    </subcellularLocation>
</comment>
<gene>
    <name evidence="7" type="ORF">FEF09_21645</name>
</gene>
<dbReference type="SUPFAM" id="SSF52833">
    <property type="entry name" value="Thioredoxin-like"/>
    <property type="match status" value="1"/>
</dbReference>
<feature type="chain" id="PRO_5022787066" evidence="5">
    <location>
        <begin position="23"/>
        <end position="489"/>
    </location>
</feature>
<comment type="caution">
    <text evidence="7">The sequence shown here is derived from an EMBL/GenBank/DDBJ whole genome shotgun (WGS) entry which is preliminary data.</text>
</comment>
<dbReference type="GO" id="GO:0030313">
    <property type="term" value="C:cell envelope"/>
    <property type="evidence" value="ECO:0007669"/>
    <property type="project" value="UniProtKB-SubCell"/>
</dbReference>
<dbReference type="Proteomes" id="UP000318815">
    <property type="component" value="Unassembled WGS sequence"/>
</dbReference>
<keyword evidence="8" id="KW-1185">Reference proteome</keyword>
<evidence type="ECO:0000256" key="5">
    <source>
        <dbReference type="SAM" id="SignalP"/>
    </source>
</evidence>
<dbReference type="EMBL" id="VOHS01000028">
    <property type="protein sequence ID" value="TWV97456.1"/>
    <property type="molecule type" value="Genomic_DNA"/>
</dbReference>
<keyword evidence="3" id="KW-1015">Disulfide bond</keyword>
<dbReference type="PANTHER" id="PTHR42852:SF6">
    <property type="entry name" value="THIOL:DISULFIDE INTERCHANGE PROTEIN DSBE"/>
    <property type="match status" value="1"/>
</dbReference>
<keyword evidence="4" id="KW-0676">Redox-active center</keyword>
<evidence type="ECO:0000256" key="1">
    <source>
        <dbReference type="ARBA" id="ARBA00004196"/>
    </source>
</evidence>
<dbReference type="InterPro" id="IPR050553">
    <property type="entry name" value="Thioredoxin_ResA/DsbE_sf"/>
</dbReference>
<dbReference type="GO" id="GO:0016491">
    <property type="term" value="F:oxidoreductase activity"/>
    <property type="evidence" value="ECO:0007669"/>
    <property type="project" value="InterPro"/>
</dbReference>
<dbReference type="PROSITE" id="PS51352">
    <property type="entry name" value="THIOREDOXIN_2"/>
    <property type="match status" value="1"/>
</dbReference>
<accession>A0A5C6LP18</accession>
<sequence>MTVMPRYFLCLFFLFCTCFVFAQRRSLFKADTFRLSGYIQGVNTSDYTLKIVYNMPYGSQEQTVAKLDNSGHFKVSIPLFNPQELMLFMEDAMIMLYGVPGKSLSFTLSAKDINQVKTIQDMAAFHVNQQVIAFSGDAARVNRDYHDYMYRLNMVVNPMTNYEANQQPIEEYLGWRVRKMQEQLDSLQQLRKQLLPLFYTRTLHFIRYNAGADVLAYWFEKDQQQHDLPPSYKAFISSLPVNNDEAAVQTAEYYEFINNYLVYLQVKGKAMKREDVHQLAYIASQVPEGTGQNLLLDNEAQDSIKRGLPLHPATLCYLSQLRGNGPLTKRLSVLNSALTHSMSNAMPDKATLLAANADTSSDILQQLGEKYKGKVVYVDFWGTWCVPCLEEMKVVPAVKKIFEGQPVVFLYLAVHSEQDAWEKMIKREQIQGEHYRLTDKEFDRLNRRISVPAFPRYLLIDKNGTITHVNAPRPTDTKELATAINRLLN</sequence>
<dbReference type="OrthoDB" id="743079at2"/>
<dbReference type="InterPro" id="IPR013766">
    <property type="entry name" value="Thioredoxin_domain"/>
</dbReference>
<evidence type="ECO:0000313" key="7">
    <source>
        <dbReference type="EMBL" id="TWV97456.1"/>
    </source>
</evidence>
<dbReference type="CDD" id="cd02966">
    <property type="entry name" value="TlpA_like_family"/>
    <property type="match status" value="1"/>
</dbReference>
<feature type="signal peptide" evidence="5">
    <location>
        <begin position="1"/>
        <end position="22"/>
    </location>
</feature>
<keyword evidence="2" id="KW-0201">Cytochrome c-type biogenesis</keyword>
<keyword evidence="5" id="KW-0732">Signal</keyword>
<evidence type="ECO:0000259" key="6">
    <source>
        <dbReference type="PROSITE" id="PS51352"/>
    </source>
</evidence>
<evidence type="ECO:0000256" key="2">
    <source>
        <dbReference type="ARBA" id="ARBA00022748"/>
    </source>
</evidence>
<proteinExistence type="predicted"/>
<dbReference type="InterPro" id="IPR013740">
    <property type="entry name" value="Redoxin"/>
</dbReference>
<evidence type="ECO:0000313" key="8">
    <source>
        <dbReference type="Proteomes" id="UP000318815"/>
    </source>
</evidence>
<dbReference type="Gene3D" id="3.40.30.10">
    <property type="entry name" value="Glutaredoxin"/>
    <property type="match status" value="1"/>
</dbReference>
<organism evidence="7 8">
    <name type="scientific">Chitinophaga pinensis</name>
    <dbReference type="NCBI Taxonomy" id="79329"/>
    <lineage>
        <taxon>Bacteria</taxon>
        <taxon>Pseudomonadati</taxon>
        <taxon>Bacteroidota</taxon>
        <taxon>Chitinophagia</taxon>
        <taxon>Chitinophagales</taxon>
        <taxon>Chitinophagaceae</taxon>
        <taxon>Chitinophaga</taxon>
    </lineage>
</organism>
<evidence type="ECO:0000256" key="4">
    <source>
        <dbReference type="ARBA" id="ARBA00023284"/>
    </source>
</evidence>
<dbReference type="GO" id="GO:0017004">
    <property type="term" value="P:cytochrome complex assembly"/>
    <property type="evidence" value="ECO:0007669"/>
    <property type="project" value="UniProtKB-KW"/>
</dbReference>
<protein>
    <submittedName>
        <fullName evidence="7">TlpA family protein disulfide reductase</fullName>
    </submittedName>
</protein>
<dbReference type="InterPro" id="IPR036249">
    <property type="entry name" value="Thioredoxin-like_sf"/>
</dbReference>
<feature type="domain" description="Thioredoxin" evidence="6">
    <location>
        <begin position="340"/>
        <end position="489"/>
    </location>
</feature>
<dbReference type="AlphaFoldDB" id="A0A5C6LP18"/>